<evidence type="ECO:0000256" key="9">
    <source>
        <dbReference type="ARBA" id="ARBA00023237"/>
    </source>
</evidence>
<comment type="function">
    <text evidence="10">Forms passive diffusion pores that allow small molecular weight hydrophilic materials across the outer membrane.</text>
</comment>
<evidence type="ECO:0000256" key="7">
    <source>
        <dbReference type="ARBA" id="ARBA00023114"/>
    </source>
</evidence>
<evidence type="ECO:0000256" key="1">
    <source>
        <dbReference type="ARBA" id="ARBA00009521"/>
    </source>
</evidence>
<evidence type="ECO:0000313" key="12">
    <source>
        <dbReference type="Proteomes" id="UP000680706"/>
    </source>
</evidence>
<feature type="chain" id="PRO_5044983902" description="Porin" evidence="10">
    <location>
        <begin position="22"/>
        <end position="396"/>
    </location>
</feature>
<keyword evidence="9 10" id="KW-0998">Cell outer membrane</keyword>
<evidence type="ECO:0000256" key="4">
    <source>
        <dbReference type="ARBA" id="ARBA00022692"/>
    </source>
</evidence>
<evidence type="ECO:0000256" key="5">
    <source>
        <dbReference type="ARBA" id="ARBA00022729"/>
    </source>
</evidence>
<dbReference type="InterPro" id="IPR003684">
    <property type="entry name" value="Porin_alphabac"/>
</dbReference>
<evidence type="ECO:0000256" key="3">
    <source>
        <dbReference type="ARBA" id="ARBA00022452"/>
    </source>
</evidence>
<organism evidence="11 12">
    <name type="scientific">Pseudovibrio brasiliensis</name>
    <dbReference type="NCBI Taxonomy" id="1898042"/>
    <lineage>
        <taxon>Bacteria</taxon>
        <taxon>Pseudomonadati</taxon>
        <taxon>Pseudomonadota</taxon>
        <taxon>Alphaproteobacteria</taxon>
        <taxon>Hyphomicrobiales</taxon>
        <taxon>Stappiaceae</taxon>
        <taxon>Pseudovibrio</taxon>
    </lineage>
</organism>
<dbReference type="RefSeq" id="WP_075697024.1">
    <property type="nucleotide sequence ID" value="NZ_CP074126.1"/>
</dbReference>
<evidence type="ECO:0000256" key="6">
    <source>
        <dbReference type="ARBA" id="ARBA00023065"/>
    </source>
</evidence>
<evidence type="ECO:0000313" key="11">
    <source>
        <dbReference type="EMBL" id="QUS54297.1"/>
    </source>
</evidence>
<dbReference type="SUPFAM" id="SSF56935">
    <property type="entry name" value="Porins"/>
    <property type="match status" value="1"/>
</dbReference>
<proteinExistence type="inferred from homology"/>
<keyword evidence="8 10" id="KW-0472">Membrane</keyword>
<reference evidence="11 12" key="1">
    <citation type="journal article" date="2021" name="Angew. Chem. Int. Ed. Engl.">
        <title>A novel family of nonribosomal peptides modulate collective behavior in Pseudovibrio bacteria isolated from marine sponges.</title>
        <authorList>
            <person name="Ioca L.P."/>
            <person name="Dai Y."/>
            <person name="Kunakom S."/>
            <person name="Diaz-Espinosa J."/>
            <person name="Krunic A."/>
            <person name="Crnkovic C.M."/>
            <person name="Orjala J."/>
            <person name="Sanchez L.M."/>
            <person name="Ferreira A.G."/>
            <person name="Berlinck R.G.S."/>
            <person name="Eustaquio A.S."/>
        </authorList>
    </citation>
    <scope>NUCLEOTIDE SEQUENCE [LARGE SCALE GENOMIC DNA]</scope>
    <source>
        <strain evidence="11 12">Ab134</strain>
    </source>
</reference>
<feature type="signal peptide" evidence="10">
    <location>
        <begin position="1"/>
        <end position="21"/>
    </location>
</feature>
<sequence>MNFKKLAIAAAAAAAATPAMAADLPVVAEPVNYVQACDAFGAGYFQLPGQDTCIRVHGRIRTNYTSHDLTEGYDRGDNSYSAYAKGYVYLESMTDTEVASIKTYTELNTKWDDDSSSSVEVGSAYLQFGFDNTTVTIGRTGSVYSAFGGYSAIGTVGPASGGEDALQLSASTSFGNGVTASFGLMDSYASGNAFGVDLDKDGAISDAEKVFSQQASKTVNFEASLGVTQGMFSANLSGAVHAFEDFEFASSGPLLGALNGDVAYGYAIAATVEANVSEDVKLGFGASYAHNALSYTGGAQDLLFLESSDDAVKSYTLVAGVEAGLSDKLTGALDVSYSAFDQLDEDASVTSVNGSLDYSPVAGLNIILDAGWANTEDAAGNDADTAKVTTRVQYTF</sequence>
<comment type="similarity">
    <text evidence="1 10">Belongs to the alphaproteobacteria porin family.</text>
</comment>
<dbReference type="Proteomes" id="UP000680706">
    <property type="component" value="Chromosome"/>
</dbReference>
<protein>
    <recommendedName>
        <fullName evidence="10">Porin</fullName>
    </recommendedName>
</protein>
<keyword evidence="6 10" id="KW-0406">Ion transport</keyword>
<comment type="subcellular location">
    <subcellularLocation>
        <location evidence="10">Cell outer membrane</location>
        <topology evidence="10">Multi-pass membrane protein</topology>
    </subcellularLocation>
</comment>
<keyword evidence="7 10" id="KW-0626">Porin</keyword>
<name>A0ABX8AI28_9HYPH</name>
<gene>
    <name evidence="11" type="ORF">KGB56_12890</name>
</gene>
<keyword evidence="4 10" id="KW-0812">Transmembrane</keyword>
<accession>A0ABX8AI28</accession>
<keyword evidence="3 10" id="KW-1134">Transmembrane beta strand</keyword>
<dbReference type="Pfam" id="PF02530">
    <property type="entry name" value="Porin_2"/>
    <property type="match status" value="1"/>
</dbReference>
<evidence type="ECO:0000256" key="2">
    <source>
        <dbReference type="ARBA" id="ARBA00022448"/>
    </source>
</evidence>
<evidence type="ECO:0000256" key="10">
    <source>
        <dbReference type="RuleBase" id="RU364005"/>
    </source>
</evidence>
<evidence type="ECO:0000256" key="8">
    <source>
        <dbReference type="ARBA" id="ARBA00023136"/>
    </source>
</evidence>
<dbReference type="EMBL" id="CP074126">
    <property type="protein sequence ID" value="QUS54297.1"/>
    <property type="molecule type" value="Genomic_DNA"/>
</dbReference>
<comment type="domain">
    <text evidence="10">Consists of 16-stranded beta-barrel sheets, with large surface-exposed loops, that form a transmembrane pore at the center of each barrel. The pore is partially ocluded by a peptide loop that folds into the pore lumen.</text>
</comment>
<keyword evidence="2 10" id="KW-0813">Transport</keyword>
<keyword evidence="12" id="KW-1185">Reference proteome</keyword>
<keyword evidence="5 10" id="KW-0732">Signal</keyword>